<dbReference type="GO" id="GO:0045892">
    <property type="term" value="P:negative regulation of DNA-templated transcription"/>
    <property type="evidence" value="ECO:0007669"/>
    <property type="project" value="TreeGrafter"/>
</dbReference>
<evidence type="ECO:0000256" key="1">
    <source>
        <dbReference type="ARBA" id="ARBA00023015"/>
    </source>
</evidence>
<keyword evidence="7" id="KW-1185">Reference proteome</keyword>
<feature type="domain" description="HTH iclR-type" evidence="4">
    <location>
        <begin position="15"/>
        <end position="76"/>
    </location>
</feature>
<dbReference type="InterPro" id="IPR029016">
    <property type="entry name" value="GAF-like_dom_sf"/>
</dbReference>
<proteinExistence type="predicted"/>
<dbReference type="GO" id="GO:0003700">
    <property type="term" value="F:DNA-binding transcription factor activity"/>
    <property type="evidence" value="ECO:0007669"/>
    <property type="project" value="TreeGrafter"/>
</dbReference>
<dbReference type="AlphaFoldDB" id="A0A1G7QQM7"/>
<keyword evidence="2" id="KW-0238">DNA-binding</keyword>
<dbReference type="Gene3D" id="3.30.450.40">
    <property type="match status" value="2"/>
</dbReference>
<evidence type="ECO:0000259" key="5">
    <source>
        <dbReference type="PROSITE" id="PS51078"/>
    </source>
</evidence>
<dbReference type="OrthoDB" id="156285at2"/>
<evidence type="ECO:0000313" key="7">
    <source>
        <dbReference type="Proteomes" id="UP000198863"/>
    </source>
</evidence>
<protein>
    <submittedName>
        <fullName evidence="6">Transcriptional regulator, IclR family</fullName>
    </submittedName>
</protein>
<evidence type="ECO:0000313" key="6">
    <source>
        <dbReference type="EMBL" id="SDF99940.1"/>
    </source>
</evidence>
<dbReference type="PROSITE" id="PS51078">
    <property type="entry name" value="ICLR_ED"/>
    <property type="match status" value="1"/>
</dbReference>
<keyword evidence="1" id="KW-0805">Transcription regulation</keyword>
<dbReference type="PANTHER" id="PTHR30136:SF24">
    <property type="entry name" value="HTH-TYPE TRANSCRIPTIONAL REPRESSOR ALLR"/>
    <property type="match status" value="1"/>
</dbReference>
<dbReference type="PROSITE" id="PS51077">
    <property type="entry name" value="HTH_ICLR"/>
    <property type="match status" value="1"/>
</dbReference>
<dbReference type="InterPro" id="IPR005471">
    <property type="entry name" value="Tscrpt_reg_IclR_N"/>
</dbReference>
<dbReference type="PANTHER" id="PTHR30136">
    <property type="entry name" value="HELIX-TURN-HELIX TRANSCRIPTIONAL REGULATOR, ICLR FAMILY"/>
    <property type="match status" value="1"/>
</dbReference>
<dbReference type="InterPro" id="IPR050707">
    <property type="entry name" value="HTH_MetabolicPath_Reg"/>
</dbReference>
<sequence>MADDEVPDVPDVPASQTLDRGIRVLEHLATTRTPQSIATVAAAVGVHRSVAYRLLRTLEAHRLVERDAEGSYGVGLGVVGLSRAVRRTLQAAATPELARLVQELGMTAFLVVRDGAEAVTVNAVEPRDSPAHVAFRPGNRHPVHLGATGLALLVPEPPADDDRAELVAARARGWASSLGEVIPGMRAVAAPVRRPDGSAAGALAVIFVDQTVDDAEVGAALVTAADRVSHALG</sequence>
<feature type="domain" description="IclR-ED" evidence="5">
    <location>
        <begin position="75"/>
        <end position="233"/>
    </location>
</feature>
<dbReference type="SUPFAM" id="SSF46785">
    <property type="entry name" value="Winged helix' DNA-binding domain"/>
    <property type="match status" value="1"/>
</dbReference>
<dbReference type="SMART" id="SM00346">
    <property type="entry name" value="HTH_ICLR"/>
    <property type="match status" value="1"/>
</dbReference>
<dbReference type="InterPro" id="IPR036390">
    <property type="entry name" value="WH_DNA-bd_sf"/>
</dbReference>
<name>A0A1G7QQM7_9ACTN</name>
<gene>
    <name evidence="6" type="ORF">SAMN05660324_1550</name>
</gene>
<dbReference type="EMBL" id="FNCF01000002">
    <property type="protein sequence ID" value="SDF99940.1"/>
    <property type="molecule type" value="Genomic_DNA"/>
</dbReference>
<keyword evidence="3" id="KW-0804">Transcription</keyword>
<dbReference type="GO" id="GO:0003677">
    <property type="term" value="F:DNA binding"/>
    <property type="evidence" value="ECO:0007669"/>
    <property type="project" value="UniProtKB-KW"/>
</dbReference>
<dbReference type="SUPFAM" id="SSF55781">
    <property type="entry name" value="GAF domain-like"/>
    <property type="match status" value="1"/>
</dbReference>
<accession>A0A1G7QQM7</accession>
<evidence type="ECO:0000256" key="3">
    <source>
        <dbReference type="ARBA" id="ARBA00023163"/>
    </source>
</evidence>
<organism evidence="6 7">
    <name type="scientific">Klenkia brasiliensis</name>
    <dbReference type="NCBI Taxonomy" id="333142"/>
    <lineage>
        <taxon>Bacteria</taxon>
        <taxon>Bacillati</taxon>
        <taxon>Actinomycetota</taxon>
        <taxon>Actinomycetes</taxon>
        <taxon>Geodermatophilales</taxon>
        <taxon>Geodermatophilaceae</taxon>
        <taxon>Klenkia</taxon>
    </lineage>
</organism>
<reference evidence="7" key="1">
    <citation type="submission" date="2016-10" db="EMBL/GenBank/DDBJ databases">
        <authorList>
            <person name="Varghese N."/>
            <person name="Submissions S."/>
        </authorList>
    </citation>
    <scope>NUCLEOTIDE SEQUENCE [LARGE SCALE GENOMIC DNA]</scope>
    <source>
        <strain evidence="7">DSM 44526</strain>
    </source>
</reference>
<evidence type="ECO:0000256" key="2">
    <source>
        <dbReference type="ARBA" id="ARBA00023125"/>
    </source>
</evidence>
<dbReference type="InterPro" id="IPR036388">
    <property type="entry name" value="WH-like_DNA-bd_sf"/>
</dbReference>
<dbReference type="Gene3D" id="1.10.10.10">
    <property type="entry name" value="Winged helix-like DNA-binding domain superfamily/Winged helix DNA-binding domain"/>
    <property type="match status" value="1"/>
</dbReference>
<dbReference type="RefSeq" id="WP_091060963.1">
    <property type="nucleotide sequence ID" value="NZ_FNCF01000002.1"/>
</dbReference>
<dbReference type="Pfam" id="PF01614">
    <property type="entry name" value="IclR_C"/>
    <property type="match status" value="2"/>
</dbReference>
<evidence type="ECO:0000259" key="4">
    <source>
        <dbReference type="PROSITE" id="PS51077"/>
    </source>
</evidence>
<dbReference type="Proteomes" id="UP000198863">
    <property type="component" value="Unassembled WGS sequence"/>
</dbReference>
<dbReference type="Pfam" id="PF09339">
    <property type="entry name" value="HTH_IclR"/>
    <property type="match status" value="1"/>
</dbReference>
<dbReference type="InterPro" id="IPR014757">
    <property type="entry name" value="Tscrpt_reg_IclR_C"/>
</dbReference>